<reference evidence="3 4" key="1">
    <citation type="submission" date="2023-07" db="EMBL/GenBank/DDBJ databases">
        <title>Sorghum-associated microbial communities from plants grown in Nebraska, USA.</title>
        <authorList>
            <person name="Schachtman D."/>
        </authorList>
    </citation>
    <scope>NUCLEOTIDE SEQUENCE [LARGE SCALE GENOMIC DNA]</scope>
    <source>
        <strain evidence="3 4">584</strain>
    </source>
</reference>
<evidence type="ECO:0000256" key="1">
    <source>
        <dbReference type="SAM" id="MobiDB-lite"/>
    </source>
</evidence>
<accession>A0ABU1JGR3</accession>
<feature type="transmembrane region" description="Helical" evidence="2">
    <location>
        <begin position="366"/>
        <end position="385"/>
    </location>
</feature>
<gene>
    <name evidence="3" type="ORF">E9232_000306</name>
</gene>
<keyword evidence="2" id="KW-1133">Transmembrane helix</keyword>
<evidence type="ECO:0000313" key="4">
    <source>
        <dbReference type="Proteomes" id="UP001262410"/>
    </source>
</evidence>
<name>A0ABU1JGR3_9PROT</name>
<dbReference type="PIRSF" id="PIRSF028704">
    <property type="entry name" value="UPC028704"/>
    <property type="match status" value="1"/>
</dbReference>
<dbReference type="Pfam" id="PF10129">
    <property type="entry name" value="OpgC_C"/>
    <property type="match status" value="1"/>
</dbReference>
<feature type="transmembrane region" description="Helical" evidence="2">
    <location>
        <begin position="192"/>
        <end position="210"/>
    </location>
</feature>
<feature type="transmembrane region" description="Helical" evidence="2">
    <location>
        <begin position="293"/>
        <end position="315"/>
    </location>
</feature>
<feature type="transmembrane region" description="Helical" evidence="2">
    <location>
        <begin position="336"/>
        <end position="354"/>
    </location>
</feature>
<dbReference type="InterPro" id="IPR014550">
    <property type="entry name" value="UCP028704_OpgC"/>
</dbReference>
<dbReference type="PANTHER" id="PTHR38592">
    <property type="entry name" value="BLL4819 PROTEIN"/>
    <property type="match status" value="1"/>
</dbReference>
<feature type="transmembrane region" description="Helical" evidence="2">
    <location>
        <begin position="222"/>
        <end position="240"/>
    </location>
</feature>
<dbReference type="Proteomes" id="UP001262410">
    <property type="component" value="Unassembled WGS sequence"/>
</dbReference>
<proteinExistence type="predicted"/>
<feature type="transmembrane region" description="Helical" evidence="2">
    <location>
        <begin position="111"/>
        <end position="130"/>
    </location>
</feature>
<evidence type="ECO:0000256" key="2">
    <source>
        <dbReference type="SAM" id="Phobius"/>
    </source>
</evidence>
<feature type="transmembrane region" description="Helical" evidence="2">
    <location>
        <begin position="37"/>
        <end position="54"/>
    </location>
</feature>
<feature type="transmembrane region" description="Helical" evidence="2">
    <location>
        <begin position="166"/>
        <end position="185"/>
    </location>
</feature>
<feature type="transmembrane region" description="Helical" evidence="2">
    <location>
        <begin position="252"/>
        <end position="273"/>
    </location>
</feature>
<dbReference type="RefSeq" id="WP_309791721.1">
    <property type="nucleotide sequence ID" value="NZ_JAVDPW010000001.1"/>
</dbReference>
<sequence>MPMLITKPSELRLPPAGLSSAPQASAPQGKPWRDPRLDVFRGIGMLIILVAHIPDNQWILWIPARFGFSDATEMFVFLSGMASAIAFGRVFDREGFARGTGRVARRVWQIYWIHVAVFVVIAALVAAAGMRPGGESYIVELNLPHFFADPAALLPRFMALAYVPNYFDILPMYLVILALMPAMILAERLHRALPFVLMAAIWGLTQAHLLDLPAEPWSDRSWFFDPFGWQLLFYLGFFLMRGTLPAPGFSRILMAVAVVFILATVPFAWYRIIEASPFFGGWAQTLMPLTDKTHFGVLRLAHFLALAYVAVQLVGPAGRRLKGRAVTVISKVGQQTLAVFVTGMVTAQVLGMALDHTGRDPFTTAAANLAGFGVLIAVAYAVSWFKSAAPRAAAVPA</sequence>
<comment type="caution">
    <text evidence="3">The sequence shown here is derived from an EMBL/GenBank/DDBJ whole genome shotgun (WGS) entry which is preliminary data.</text>
</comment>
<dbReference type="EMBL" id="JAVDPW010000001">
    <property type="protein sequence ID" value="MDR6287807.1"/>
    <property type="molecule type" value="Genomic_DNA"/>
</dbReference>
<dbReference type="PANTHER" id="PTHR38592:SF3">
    <property type="entry name" value="BLL4819 PROTEIN"/>
    <property type="match status" value="1"/>
</dbReference>
<feature type="transmembrane region" description="Helical" evidence="2">
    <location>
        <begin position="74"/>
        <end position="91"/>
    </location>
</feature>
<keyword evidence="2" id="KW-0812">Transmembrane</keyword>
<evidence type="ECO:0008006" key="5">
    <source>
        <dbReference type="Google" id="ProtNLM"/>
    </source>
</evidence>
<feature type="region of interest" description="Disordered" evidence="1">
    <location>
        <begin position="1"/>
        <end position="31"/>
    </location>
</feature>
<protein>
    <recommendedName>
        <fullName evidence="5">OpgC domain-containing protein</fullName>
    </recommendedName>
</protein>
<evidence type="ECO:0000313" key="3">
    <source>
        <dbReference type="EMBL" id="MDR6287807.1"/>
    </source>
</evidence>
<keyword evidence="2" id="KW-0472">Membrane</keyword>
<keyword evidence="4" id="KW-1185">Reference proteome</keyword>
<organism evidence="3 4">
    <name type="scientific">Inquilinus ginsengisoli</name>
    <dbReference type="NCBI Taxonomy" id="363840"/>
    <lineage>
        <taxon>Bacteria</taxon>
        <taxon>Pseudomonadati</taxon>
        <taxon>Pseudomonadota</taxon>
        <taxon>Alphaproteobacteria</taxon>
        <taxon>Rhodospirillales</taxon>
        <taxon>Rhodospirillaceae</taxon>
        <taxon>Inquilinus</taxon>
    </lineage>
</organism>